<evidence type="ECO:0000313" key="3">
    <source>
        <dbReference type="Proteomes" id="UP000195105"/>
    </source>
</evidence>
<dbReference type="AlphaFoldDB" id="A0A243S624"/>
<dbReference type="SUPFAM" id="SSF55486">
    <property type="entry name" value="Metalloproteases ('zincins'), catalytic domain"/>
    <property type="match status" value="1"/>
</dbReference>
<comment type="caution">
    <text evidence="2">The sequence shown here is derived from an EMBL/GenBank/DDBJ whole genome shotgun (WGS) entry which is preliminary data.</text>
</comment>
<dbReference type="Proteomes" id="UP000195105">
    <property type="component" value="Unassembled WGS sequence"/>
</dbReference>
<accession>A0A243S624</accession>
<gene>
    <name evidence="2" type="ORF">CA983_11960</name>
</gene>
<sequence length="922" mass="99886">MDSHAGEQQRNMPGPEAGQPLRMVPEVGEHADADGVLRTYVDPGATLTRAPTARKAIDRFMRARSQDLKTDRIDLREVDSAEGAATLRVRYQQFHHDLPIVGATVQAVADVKQAAVIQVDHTAEIDVADAPDPGTAQPLDAVRKSALAPFQGDFESAGVIRDELVYLRDTARPPLPETDYPTASIALLKKGRKPDGALHLVHDLLVETTGPFEHFRVVMDAVSGKLLWLALAGKYVTAGLRVFMPDPVTESDDATVHGGSSTATLDASCRNVQTEVAPAVGGRFRLDGDWIRCTDWDTPAFPQPEETSPDFSYQPYPADRAFLSANAYYWLDSFARYLRSLGNTTLNTNMVKVEVDAQAYDGADQSEWHGTLTPPRIRFGEGGAPDAGDLGVIAHEYAHGVFDWLGAQHGGSGSYEHSVCDALPAIYRDRFNPNGHRRTETFPFDNNATDQWSTERRLDLTERFDDPAFNGFGVNLRNSMLGTALWRCYLGMGGDSPDPAVRIAAADAINRTMLEMLLIVPEDSSTAARHAVSMARGCITADSALTGGLYSKVMDEAFVSQGLWAPRPVDVYIGDNPADLGTVPSSAPFWTSPDIWVRNNDISTGDNPELGHEPPINNRPNYLYVRVHNRGTQAAASGAFQVEAFRCDPGTGMLWSTHFQPLGTLVINQPIPAGGSVRVGPFVWTPQIVDHECLVAVVHGAPDPAVTATLNGPVPHGHLIRFDNNVAQRNVAPQLAAPGGKTHMTITLRGGLARTTGSWHLDATALPDDTQVSIRTLSRITHDAELTGLTVTEAGSVRSTLEMPGGGTAVVDGFTLDPDDRVAADIVIDFSHHAEHLRLYPFVATQYQDGLIAGRMTIQITAVKELEDFFFGNPRSGELHISTCPHWPRLGAGSKVPFLRAEDALARGYNGCAYCQPALNTG</sequence>
<name>A0A243S624_9ACTN</name>
<keyword evidence="3" id="KW-1185">Reference proteome</keyword>
<evidence type="ECO:0000313" key="2">
    <source>
        <dbReference type="EMBL" id="OUD02983.1"/>
    </source>
</evidence>
<organism evidence="2 3">
    <name type="scientific">Streptomyces swartbergensis</name>
    <dbReference type="NCBI Taxonomy" id="487165"/>
    <lineage>
        <taxon>Bacteria</taxon>
        <taxon>Bacillati</taxon>
        <taxon>Actinomycetota</taxon>
        <taxon>Actinomycetes</taxon>
        <taxon>Kitasatosporales</taxon>
        <taxon>Streptomycetaceae</taxon>
        <taxon>Streptomyces</taxon>
    </lineage>
</organism>
<evidence type="ECO:0000256" key="1">
    <source>
        <dbReference type="SAM" id="MobiDB-lite"/>
    </source>
</evidence>
<proteinExistence type="predicted"/>
<reference evidence="2 3" key="1">
    <citation type="submission" date="2017-05" db="EMBL/GenBank/DDBJ databases">
        <title>Biotechnological potential of actinobacteria isolated from South African environments.</title>
        <authorList>
            <person name="Le Roes-Hill M."/>
            <person name="Prins A."/>
            <person name="Durrell K.A."/>
        </authorList>
    </citation>
    <scope>NUCLEOTIDE SEQUENCE [LARGE SCALE GENOMIC DNA]</scope>
    <source>
        <strain evidence="2 3">HMC13</strain>
    </source>
</reference>
<evidence type="ECO:0008006" key="4">
    <source>
        <dbReference type="Google" id="ProtNLM"/>
    </source>
</evidence>
<protein>
    <recommendedName>
        <fullName evidence="4">FTP domain-containing protein</fullName>
    </recommendedName>
</protein>
<dbReference type="EMBL" id="NGFN01000055">
    <property type="protein sequence ID" value="OUD02983.1"/>
    <property type="molecule type" value="Genomic_DNA"/>
</dbReference>
<feature type="region of interest" description="Disordered" evidence="1">
    <location>
        <begin position="1"/>
        <end position="22"/>
    </location>
</feature>